<evidence type="ECO:0000313" key="3">
    <source>
        <dbReference type="Proteomes" id="UP001265746"/>
    </source>
</evidence>
<reference evidence="2" key="1">
    <citation type="submission" date="2023-06" db="EMBL/GenBank/DDBJ databases">
        <authorList>
            <person name="Noh H."/>
        </authorList>
    </citation>
    <scope>NUCLEOTIDE SEQUENCE</scope>
    <source>
        <strain evidence="2">DUCC20226</strain>
    </source>
</reference>
<comment type="caution">
    <text evidence="2">The sequence shown here is derived from an EMBL/GenBank/DDBJ whole genome shotgun (WGS) entry which is preliminary data.</text>
</comment>
<accession>A0AAD9SQK4</accession>
<name>A0AAD9SQK4_PHOAM</name>
<sequence>MATAESQYLDRLISREIEKFRKSAPMTTNKRATEVAQHGCPPLPATGHDPPPAQATDMESATRGEENKRRPAAFESKDINALVDADEAANGFRGTSVRLFHLRNTTTHERFRYLARRMRIYRLAHKIGVAPGGARWVRGGQPYMQPAVPLSVTRADGTVEYNQFMLDEDDGRVVLRMPGGWKRGLVRDRAKFLGVAVVDGFLWPLFHSLRRNIRIDWEDQGFVEFNEVRYTTPFKAREP</sequence>
<dbReference type="AlphaFoldDB" id="A0AAD9SQK4"/>
<evidence type="ECO:0000256" key="1">
    <source>
        <dbReference type="SAM" id="MobiDB-lite"/>
    </source>
</evidence>
<proteinExistence type="predicted"/>
<keyword evidence="3" id="KW-1185">Reference proteome</keyword>
<evidence type="ECO:0000313" key="2">
    <source>
        <dbReference type="EMBL" id="KAK2613370.1"/>
    </source>
</evidence>
<dbReference type="EMBL" id="JAUJFL010000001">
    <property type="protein sequence ID" value="KAK2613370.1"/>
    <property type="molecule type" value="Genomic_DNA"/>
</dbReference>
<protein>
    <submittedName>
        <fullName evidence="2">Uncharacterized protein</fullName>
    </submittedName>
</protein>
<feature type="region of interest" description="Disordered" evidence="1">
    <location>
        <begin position="20"/>
        <end position="73"/>
    </location>
</feature>
<dbReference type="Proteomes" id="UP001265746">
    <property type="component" value="Unassembled WGS sequence"/>
</dbReference>
<organism evidence="2 3">
    <name type="scientific">Phomopsis amygdali</name>
    <name type="common">Fusicoccum amygdali</name>
    <dbReference type="NCBI Taxonomy" id="1214568"/>
    <lineage>
        <taxon>Eukaryota</taxon>
        <taxon>Fungi</taxon>
        <taxon>Dikarya</taxon>
        <taxon>Ascomycota</taxon>
        <taxon>Pezizomycotina</taxon>
        <taxon>Sordariomycetes</taxon>
        <taxon>Sordariomycetidae</taxon>
        <taxon>Diaporthales</taxon>
        <taxon>Diaporthaceae</taxon>
        <taxon>Diaporthe</taxon>
    </lineage>
</organism>
<gene>
    <name evidence="2" type="ORF">N8I77_000288</name>
</gene>
<feature type="compositionally biased region" description="Pro residues" evidence="1">
    <location>
        <begin position="41"/>
        <end position="53"/>
    </location>
</feature>
<feature type="compositionally biased region" description="Basic and acidic residues" evidence="1">
    <location>
        <begin position="60"/>
        <end position="69"/>
    </location>
</feature>